<reference evidence="1 2" key="1">
    <citation type="submission" date="2019-06" db="EMBL/GenBank/DDBJ databases">
        <title>Genome Sequence of the Brown Rot Fungal Pathogen Monilinia laxa.</title>
        <authorList>
            <person name="De Miccolis Angelini R.M."/>
            <person name="Landi L."/>
            <person name="Abate D."/>
            <person name="Pollastro S."/>
            <person name="Romanazzi G."/>
            <person name="Faretra F."/>
        </authorList>
    </citation>
    <scope>NUCLEOTIDE SEQUENCE [LARGE SCALE GENOMIC DNA]</scope>
    <source>
        <strain evidence="1 2">Mlax316</strain>
    </source>
</reference>
<comment type="caution">
    <text evidence="1">The sequence shown here is derived from an EMBL/GenBank/DDBJ whole genome shotgun (WGS) entry which is preliminary data.</text>
</comment>
<dbReference type="AlphaFoldDB" id="A0A5N6JYH3"/>
<organism evidence="1 2">
    <name type="scientific">Monilinia laxa</name>
    <name type="common">Brown rot fungus</name>
    <name type="synonym">Sclerotinia laxa</name>
    <dbReference type="NCBI Taxonomy" id="61186"/>
    <lineage>
        <taxon>Eukaryota</taxon>
        <taxon>Fungi</taxon>
        <taxon>Dikarya</taxon>
        <taxon>Ascomycota</taxon>
        <taxon>Pezizomycotina</taxon>
        <taxon>Leotiomycetes</taxon>
        <taxon>Helotiales</taxon>
        <taxon>Sclerotiniaceae</taxon>
        <taxon>Monilinia</taxon>
    </lineage>
</organism>
<proteinExistence type="predicted"/>
<protein>
    <submittedName>
        <fullName evidence="1">Uncharacterized protein</fullName>
    </submittedName>
</protein>
<accession>A0A5N6JYH3</accession>
<evidence type="ECO:0000313" key="1">
    <source>
        <dbReference type="EMBL" id="KAB8294060.1"/>
    </source>
</evidence>
<name>A0A5N6JYH3_MONLA</name>
<dbReference type="Proteomes" id="UP000326757">
    <property type="component" value="Unassembled WGS sequence"/>
</dbReference>
<gene>
    <name evidence="1" type="ORF">EYC80_009516</name>
</gene>
<dbReference type="EMBL" id="VIGI01000011">
    <property type="protein sequence ID" value="KAB8294060.1"/>
    <property type="molecule type" value="Genomic_DNA"/>
</dbReference>
<keyword evidence="2" id="KW-1185">Reference proteome</keyword>
<sequence length="75" mass="8689">MEKNSTRNNRVEIHNEKILKRIEFQAGVTLTMLHASCSSLHMWDTHSSLSPSPTNTSRYESTLAKKKHYHIHIKS</sequence>
<evidence type="ECO:0000313" key="2">
    <source>
        <dbReference type="Proteomes" id="UP000326757"/>
    </source>
</evidence>